<name>A0A835E3W5_9POAL</name>
<keyword evidence="1" id="KW-0732">Signal</keyword>
<dbReference type="OrthoDB" id="10323537at2759"/>
<evidence type="ECO:0000256" key="1">
    <source>
        <dbReference type="SAM" id="SignalP"/>
    </source>
</evidence>
<dbReference type="Proteomes" id="UP000636709">
    <property type="component" value="Unassembled WGS sequence"/>
</dbReference>
<evidence type="ECO:0000313" key="3">
    <source>
        <dbReference type="Proteomes" id="UP000636709"/>
    </source>
</evidence>
<feature type="chain" id="PRO_5032335163" evidence="1">
    <location>
        <begin position="29"/>
        <end position="82"/>
    </location>
</feature>
<proteinExistence type="predicted"/>
<sequence>MAGTNKALVCFWIAILLALSSDVEDVSSLDDCFPAVTLGFTKDRHCRKPCCNDDDTYSDWICKDFLCFCCKNFENPKSCSDP</sequence>
<evidence type="ECO:0000313" key="2">
    <source>
        <dbReference type="EMBL" id="KAF8664416.1"/>
    </source>
</evidence>
<protein>
    <submittedName>
        <fullName evidence="2">Uncharacterized protein</fullName>
    </submittedName>
</protein>
<dbReference type="EMBL" id="JACEFO010002349">
    <property type="protein sequence ID" value="KAF8664416.1"/>
    <property type="molecule type" value="Genomic_DNA"/>
</dbReference>
<feature type="signal peptide" evidence="1">
    <location>
        <begin position="1"/>
        <end position="28"/>
    </location>
</feature>
<organism evidence="2 3">
    <name type="scientific">Digitaria exilis</name>
    <dbReference type="NCBI Taxonomy" id="1010633"/>
    <lineage>
        <taxon>Eukaryota</taxon>
        <taxon>Viridiplantae</taxon>
        <taxon>Streptophyta</taxon>
        <taxon>Embryophyta</taxon>
        <taxon>Tracheophyta</taxon>
        <taxon>Spermatophyta</taxon>
        <taxon>Magnoliopsida</taxon>
        <taxon>Liliopsida</taxon>
        <taxon>Poales</taxon>
        <taxon>Poaceae</taxon>
        <taxon>PACMAD clade</taxon>
        <taxon>Panicoideae</taxon>
        <taxon>Panicodae</taxon>
        <taxon>Paniceae</taxon>
        <taxon>Anthephorinae</taxon>
        <taxon>Digitaria</taxon>
    </lineage>
</organism>
<comment type="caution">
    <text evidence="2">The sequence shown here is derived from an EMBL/GenBank/DDBJ whole genome shotgun (WGS) entry which is preliminary data.</text>
</comment>
<reference evidence="2" key="1">
    <citation type="submission" date="2020-07" db="EMBL/GenBank/DDBJ databases">
        <title>Genome sequence and genetic diversity analysis of an under-domesticated orphan crop, white fonio (Digitaria exilis).</title>
        <authorList>
            <person name="Bennetzen J.L."/>
            <person name="Chen S."/>
            <person name="Ma X."/>
            <person name="Wang X."/>
            <person name="Yssel A.E.J."/>
            <person name="Chaluvadi S.R."/>
            <person name="Johnson M."/>
            <person name="Gangashetty P."/>
            <person name="Hamidou F."/>
            <person name="Sanogo M.D."/>
            <person name="Zwaenepoel A."/>
            <person name="Wallace J."/>
            <person name="Van De Peer Y."/>
            <person name="Van Deynze A."/>
        </authorList>
    </citation>
    <scope>NUCLEOTIDE SEQUENCE</scope>
    <source>
        <tissue evidence="2">Leaves</tissue>
    </source>
</reference>
<dbReference type="AlphaFoldDB" id="A0A835E3W5"/>
<gene>
    <name evidence="2" type="ORF">HU200_054588</name>
</gene>
<keyword evidence="3" id="KW-1185">Reference proteome</keyword>
<accession>A0A835E3W5</accession>